<protein>
    <submittedName>
        <fullName evidence="1">Uncharacterized protein</fullName>
    </submittedName>
</protein>
<dbReference type="Proteomes" id="UP000501945">
    <property type="component" value="Chromosome"/>
</dbReference>
<accession>A0A6H0UGK5</accession>
<dbReference type="AlphaFoldDB" id="A0A6H0UGK5"/>
<organism evidence="1 2">
    <name type="scientific">Pseudolactococcus raffinolactis</name>
    <dbReference type="NCBI Taxonomy" id="1366"/>
    <lineage>
        <taxon>Bacteria</taxon>
        <taxon>Bacillati</taxon>
        <taxon>Bacillota</taxon>
        <taxon>Bacilli</taxon>
        <taxon>Lactobacillales</taxon>
        <taxon>Streptococcaceae</taxon>
        <taxon>Pseudolactococcus</taxon>
    </lineage>
</organism>
<gene>
    <name evidence="1" type="ORF">GU336_10695</name>
</gene>
<dbReference type="InterPro" id="IPR036388">
    <property type="entry name" value="WH-like_DNA-bd_sf"/>
</dbReference>
<proteinExistence type="predicted"/>
<dbReference type="Gene3D" id="1.10.10.10">
    <property type="entry name" value="Winged helix-like DNA-binding domain superfamily/Winged helix DNA-binding domain"/>
    <property type="match status" value="1"/>
</dbReference>
<sequence length="121" mass="13738">MKAEEHLMDKNLSAQVTKYISEAEREVKANEIYDFFIKKGFTDGQIAGTLSRLKNKGRIVSPKRGFYENTNSLNVLDELKRDINILVGKYNSSVPITIFTGLSDSDKEEYTNIITTLNDLI</sequence>
<name>A0A6H0UGK5_9LACT</name>
<reference evidence="1 2" key="1">
    <citation type="submission" date="2019-12" db="EMBL/GenBank/DDBJ databases">
        <title>Whole genome sequences of Lactococcus raffinolactis strains isolated from sewage.</title>
        <authorList>
            <person name="Ybazeta G."/>
            <person name="Ross M."/>
            <person name="Brabant-Kirwan D."/>
            <person name="Saleh M."/>
            <person name="Dillon J.A."/>
            <person name="Splinter K."/>
            <person name="Nokhbeh R."/>
        </authorList>
    </citation>
    <scope>NUCLEOTIDE SEQUENCE [LARGE SCALE GENOMIC DNA]</scope>
    <source>
        <strain evidence="1 2">Lr_19_5</strain>
    </source>
</reference>
<dbReference type="EMBL" id="CP047616">
    <property type="protein sequence ID" value="QIW54564.1"/>
    <property type="molecule type" value="Genomic_DNA"/>
</dbReference>
<evidence type="ECO:0000313" key="1">
    <source>
        <dbReference type="EMBL" id="QIW54564.1"/>
    </source>
</evidence>
<evidence type="ECO:0000313" key="2">
    <source>
        <dbReference type="Proteomes" id="UP000501945"/>
    </source>
</evidence>